<evidence type="ECO:0000313" key="11">
    <source>
        <dbReference type="EMBL" id="PPC75555.1"/>
    </source>
</evidence>
<keyword evidence="5 9" id="KW-0812">Transmembrane</keyword>
<dbReference type="GO" id="GO:0022857">
    <property type="term" value="F:transmembrane transporter activity"/>
    <property type="evidence" value="ECO:0007669"/>
    <property type="project" value="UniProtKB-UniRule"/>
</dbReference>
<accession>A0A2S5KLN3</accession>
<feature type="domain" description="Tripartite ATP-independent periplasmic transporters DctQ component" evidence="10">
    <location>
        <begin position="26"/>
        <end position="154"/>
    </location>
</feature>
<reference evidence="11 12" key="1">
    <citation type="submission" date="2018-02" db="EMBL/GenBank/DDBJ databases">
        <title>novel marine gammaproteobacteria from coastal saline agro ecosystem.</title>
        <authorList>
            <person name="Krishnan R."/>
            <person name="Ramesh Kumar N."/>
        </authorList>
    </citation>
    <scope>NUCLEOTIDE SEQUENCE [LARGE SCALE GENOMIC DNA]</scope>
    <source>
        <strain evidence="11 12">228</strain>
    </source>
</reference>
<evidence type="ECO:0000256" key="8">
    <source>
        <dbReference type="ARBA" id="ARBA00038436"/>
    </source>
</evidence>
<dbReference type="PANTHER" id="PTHR35011">
    <property type="entry name" value="2,3-DIKETO-L-GULONATE TRAP TRANSPORTER SMALL PERMEASE PROTEIN YIAM"/>
    <property type="match status" value="1"/>
</dbReference>
<feature type="transmembrane region" description="Helical" evidence="9">
    <location>
        <begin position="14"/>
        <end position="38"/>
    </location>
</feature>
<dbReference type="Proteomes" id="UP000238196">
    <property type="component" value="Unassembled WGS sequence"/>
</dbReference>
<evidence type="ECO:0000256" key="4">
    <source>
        <dbReference type="ARBA" id="ARBA00022519"/>
    </source>
</evidence>
<dbReference type="InterPro" id="IPR007387">
    <property type="entry name" value="TRAP_DctQ"/>
</dbReference>
<comment type="caution">
    <text evidence="11">The sequence shown here is derived from an EMBL/GenBank/DDBJ whole genome shotgun (WGS) entry which is preliminary data.</text>
</comment>
<evidence type="ECO:0000256" key="3">
    <source>
        <dbReference type="ARBA" id="ARBA00022475"/>
    </source>
</evidence>
<evidence type="ECO:0000256" key="6">
    <source>
        <dbReference type="ARBA" id="ARBA00022989"/>
    </source>
</evidence>
<keyword evidence="2 9" id="KW-0813">Transport</keyword>
<evidence type="ECO:0000256" key="2">
    <source>
        <dbReference type="ARBA" id="ARBA00022448"/>
    </source>
</evidence>
<dbReference type="EMBL" id="PRLP01000084">
    <property type="protein sequence ID" value="PPC75555.1"/>
    <property type="molecule type" value="Genomic_DNA"/>
</dbReference>
<organism evidence="11 12">
    <name type="scientific">Proteobacteria bacterium 228</name>
    <dbReference type="NCBI Taxonomy" id="2083153"/>
    <lineage>
        <taxon>Bacteria</taxon>
        <taxon>Pseudomonadati</taxon>
        <taxon>Pseudomonadota</taxon>
    </lineage>
</organism>
<dbReference type="GO" id="GO:0015740">
    <property type="term" value="P:C4-dicarboxylate transport"/>
    <property type="evidence" value="ECO:0007669"/>
    <property type="project" value="TreeGrafter"/>
</dbReference>
<name>A0A2S5KLN3_9PROT</name>
<dbReference type="AlphaFoldDB" id="A0A2S5KLN3"/>
<dbReference type="GO" id="GO:0005886">
    <property type="term" value="C:plasma membrane"/>
    <property type="evidence" value="ECO:0007669"/>
    <property type="project" value="UniProtKB-SubCell"/>
</dbReference>
<keyword evidence="4 9" id="KW-0997">Cell inner membrane</keyword>
<feature type="transmembrane region" description="Helical" evidence="9">
    <location>
        <begin position="89"/>
        <end position="110"/>
    </location>
</feature>
<evidence type="ECO:0000259" key="10">
    <source>
        <dbReference type="Pfam" id="PF04290"/>
    </source>
</evidence>
<dbReference type="OrthoDB" id="9791324at2"/>
<protein>
    <recommendedName>
        <fullName evidence="9">TRAP transporter small permease protein</fullName>
    </recommendedName>
</protein>
<gene>
    <name evidence="11" type="ORF">C4K68_19855</name>
</gene>
<dbReference type="Pfam" id="PF04290">
    <property type="entry name" value="DctQ"/>
    <property type="match status" value="1"/>
</dbReference>
<comment type="function">
    <text evidence="9">Part of the tripartite ATP-independent periplasmic (TRAP) transport system.</text>
</comment>
<evidence type="ECO:0000313" key="12">
    <source>
        <dbReference type="Proteomes" id="UP000238196"/>
    </source>
</evidence>
<keyword evidence="6 9" id="KW-1133">Transmembrane helix</keyword>
<comment type="subunit">
    <text evidence="9">The complex comprises the extracytoplasmic solute receptor protein and the two transmembrane proteins.</text>
</comment>
<dbReference type="InterPro" id="IPR055348">
    <property type="entry name" value="DctQ"/>
</dbReference>
<comment type="similarity">
    <text evidence="8 9">Belongs to the TRAP transporter small permease family.</text>
</comment>
<keyword evidence="7 9" id="KW-0472">Membrane</keyword>
<proteinExistence type="inferred from homology"/>
<feature type="transmembrane region" description="Helical" evidence="9">
    <location>
        <begin position="130"/>
        <end position="152"/>
    </location>
</feature>
<evidence type="ECO:0000256" key="5">
    <source>
        <dbReference type="ARBA" id="ARBA00022692"/>
    </source>
</evidence>
<sequence>MLYFARLALRLEQFLNLLMAAGLTVMIVLVFINVVLRYGFNSGISITVELSRYIFVWLTFLGAVVALQKNEHLEVGTLVDMLPATLKKLVRIAALLMMLGCTLMLMIGAYKQTVLNWSNLSPISEIPIGVFYLAGLVAGVLMSLQLLCRLIGQLLPESLLTQARCREVHP</sequence>
<comment type="subcellular location">
    <subcellularLocation>
        <location evidence="1 9">Cell inner membrane</location>
        <topology evidence="1 9">Multi-pass membrane protein</topology>
    </subcellularLocation>
</comment>
<feature type="transmembrane region" description="Helical" evidence="9">
    <location>
        <begin position="50"/>
        <end position="68"/>
    </location>
</feature>
<evidence type="ECO:0000256" key="1">
    <source>
        <dbReference type="ARBA" id="ARBA00004429"/>
    </source>
</evidence>
<keyword evidence="3" id="KW-1003">Cell membrane</keyword>
<evidence type="ECO:0000256" key="9">
    <source>
        <dbReference type="RuleBase" id="RU369079"/>
    </source>
</evidence>
<evidence type="ECO:0000256" key="7">
    <source>
        <dbReference type="ARBA" id="ARBA00023136"/>
    </source>
</evidence>
<dbReference type="PANTHER" id="PTHR35011:SF2">
    <property type="entry name" value="2,3-DIKETO-L-GULONATE TRAP TRANSPORTER SMALL PERMEASE PROTEIN YIAM"/>
    <property type="match status" value="1"/>
</dbReference>